<reference evidence="1 2" key="2">
    <citation type="submission" date="2017-10" db="EMBL/GenBank/DDBJ databases">
        <title>Genome analyses suggest a sexual origin of heterokaryosis in a supposedly ancient asexual fungus.</title>
        <authorList>
            <person name="Corradi N."/>
            <person name="Sedzielewska K."/>
            <person name="Noel J."/>
            <person name="Charron P."/>
            <person name="Farinelli L."/>
            <person name="Marton T."/>
            <person name="Kruger M."/>
            <person name="Pelin A."/>
            <person name="Brachmann A."/>
            <person name="Corradi N."/>
        </authorList>
    </citation>
    <scope>NUCLEOTIDE SEQUENCE [LARGE SCALE GENOMIC DNA]</scope>
    <source>
        <strain evidence="1 2">A1</strain>
    </source>
</reference>
<protein>
    <submittedName>
        <fullName evidence="1">Uncharacterized protein</fullName>
    </submittedName>
</protein>
<proteinExistence type="predicted"/>
<name>A0A2N0QJZ9_9GLOM</name>
<evidence type="ECO:0000313" key="1">
    <source>
        <dbReference type="EMBL" id="PKC51388.1"/>
    </source>
</evidence>
<gene>
    <name evidence="1" type="ORF">RhiirA1_483856</name>
</gene>
<reference evidence="1 2" key="1">
    <citation type="submission" date="2017-10" db="EMBL/GenBank/DDBJ databases">
        <title>Extensive intraspecific genome diversity in a model arbuscular mycorrhizal fungus.</title>
        <authorList>
            <person name="Chen E.C.H."/>
            <person name="Morin E."/>
            <person name="Baudet D."/>
            <person name="Noel J."/>
            <person name="Ndikumana S."/>
            <person name="Charron P."/>
            <person name="St-Onge C."/>
            <person name="Giorgi J."/>
            <person name="Grigoriev I.V."/>
            <person name="Roux C."/>
            <person name="Martin F.M."/>
            <person name="Corradi N."/>
        </authorList>
    </citation>
    <scope>NUCLEOTIDE SEQUENCE [LARGE SCALE GENOMIC DNA]</scope>
    <source>
        <strain evidence="1 2">A1</strain>
    </source>
</reference>
<dbReference type="Proteomes" id="UP000232688">
    <property type="component" value="Unassembled WGS sequence"/>
</dbReference>
<sequence length="103" mass="11816">MTFTPHTRNVNKIVIEQPNGGEIHFSNNQSDWSQPLDIRLNLKKGIYYLKLYDTSSGYNVREYSVVASFPSNITEPSIFKDVPKSHPYYEQIAFMKEKGVISG</sequence>
<comment type="caution">
    <text evidence="1">The sequence shown here is derived from an EMBL/GenBank/DDBJ whole genome shotgun (WGS) entry which is preliminary data.</text>
</comment>
<evidence type="ECO:0000313" key="2">
    <source>
        <dbReference type="Proteomes" id="UP000232688"/>
    </source>
</evidence>
<dbReference type="EMBL" id="LLXH01007741">
    <property type="protein sequence ID" value="PKC51388.1"/>
    <property type="molecule type" value="Genomic_DNA"/>
</dbReference>
<dbReference type="AlphaFoldDB" id="A0A2N0QJZ9"/>
<accession>A0A2N0QJZ9</accession>
<dbReference type="VEuPathDB" id="FungiDB:RhiirA1_483856"/>
<feature type="non-terminal residue" evidence="1">
    <location>
        <position position="103"/>
    </location>
</feature>
<organism evidence="1 2">
    <name type="scientific">Rhizophagus irregularis</name>
    <dbReference type="NCBI Taxonomy" id="588596"/>
    <lineage>
        <taxon>Eukaryota</taxon>
        <taxon>Fungi</taxon>
        <taxon>Fungi incertae sedis</taxon>
        <taxon>Mucoromycota</taxon>
        <taxon>Glomeromycotina</taxon>
        <taxon>Glomeromycetes</taxon>
        <taxon>Glomerales</taxon>
        <taxon>Glomeraceae</taxon>
        <taxon>Rhizophagus</taxon>
    </lineage>
</organism>